<comment type="caution">
    <text evidence="3">The sequence shown here is derived from an EMBL/GenBank/DDBJ whole genome shotgun (WGS) entry which is preliminary data.</text>
</comment>
<evidence type="ECO:0000313" key="3">
    <source>
        <dbReference type="EMBL" id="OLP60305.1"/>
    </source>
</evidence>
<evidence type="ECO:0000259" key="2">
    <source>
        <dbReference type="Pfam" id="PF13439"/>
    </source>
</evidence>
<feature type="domain" description="Glycosyl transferase family 1" evidence="1">
    <location>
        <begin position="215"/>
        <end position="365"/>
    </location>
</feature>
<evidence type="ECO:0000313" key="4">
    <source>
        <dbReference type="Proteomes" id="UP000186364"/>
    </source>
</evidence>
<accession>A0A1Q9AY00</accession>
<dbReference type="Gene3D" id="3.40.50.2000">
    <property type="entry name" value="Glycogen Phosphorylase B"/>
    <property type="match status" value="2"/>
</dbReference>
<sequence length="402" mass="43375">MTIAAESPRAGAKALPMRSILHVNRVGYIGGVERVILTLAREMEHAGFRGALACPGGGELIASAERLGIVSEALTIDRSRATYNPLAIIRYAKALAAGSRQIEAFACRVDAKLIHVHHPIGAWYARRASKSLGIPLLLHVHEIRPAKPLYRWTLRRVAPWISAYACVSGAGRDLLNDIVRPDPAIVSIQHNGISADFGTVDPALPPEVTGPGPHIGVFGVIEPRKGQHVFLEAAAKLAARYPTAHFWIVGPLALADKQAYHRRLVAMAESEGLRGRVTFAGFQANVSAWMRAMDVVTLTSVAHESLSMVLLESLTLGRPTIASEVGGAREVINDGVTGLIVPPGQADALSEAITSILEGRYPNMPRLAAEDAAQRFSGASFRNRFAELYARIIHNFERTAKQ</sequence>
<proteinExistence type="predicted"/>
<dbReference type="EMBL" id="MKIP01000037">
    <property type="protein sequence ID" value="OLP60305.1"/>
    <property type="molecule type" value="Genomic_DNA"/>
</dbReference>
<organism evidence="3 4">
    <name type="scientific">Xaviernesmea oryzae</name>
    <dbReference type="NCBI Taxonomy" id="464029"/>
    <lineage>
        <taxon>Bacteria</taxon>
        <taxon>Pseudomonadati</taxon>
        <taxon>Pseudomonadota</taxon>
        <taxon>Alphaproteobacteria</taxon>
        <taxon>Hyphomicrobiales</taxon>
        <taxon>Rhizobiaceae</taxon>
        <taxon>Rhizobium/Agrobacterium group</taxon>
        <taxon>Xaviernesmea</taxon>
    </lineage>
</organism>
<dbReference type="CDD" id="cd03801">
    <property type="entry name" value="GT4_PimA-like"/>
    <property type="match status" value="1"/>
</dbReference>
<dbReference type="InterPro" id="IPR028098">
    <property type="entry name" value="Glyco_trans_4-like_N"/>
</dbReference>
<dbReference type="GO" id="GO:0016757">
    <property type="term" value="F:glycosyltransferase activity"/>
    <property type="evidence" value="ECO:0007669"/>
    <property type="project" value="InterPro"/>
</dbReference>
<dbReference type="RefSeq" id="WP_075627321.1">
    <property type="nucleotide sequence ID" value="NZ_FOAM01000001.1"/>
</dbReference>
<dbReference type="InterPro" id="IPR001296">
    <property type="entry name" value="Glyco_trans_1"/>
</dbReference>
<dbReference type="AlphaFoldDB" id="A0A1Q9AY00"/>
<protein>
    <recommendedName>
        <fullName evidence="5">Glycosyltransferase</fullName>
    </recommendedName>
</protein>
<dbReference type="Pfam" id="PF13439">
    <property type="entry name" value="Glyco_transf_4"/>
    <property type="match status" value="1"/>
</dbReference>
<dbReference type="SUPFAM" id="SSF53756">
    <property type="entry name" value="UDP-Glycosyltransferase/glycogen phosphorylase"/>
    <property type="match status" value="1"/>
</dbReference>
<keyword evidence="4" id="KW-1185">Reference proteome</keyword>
<dbReference type="Pfam" id="PF00534">
    <property type="entry name" value="Glycos_transf_1"/>
    <property type="match status" value="1"/>
</dbReference>
<evidence type="ECO:0000259" key="1">
    <source>
        <dbReference type="Pfam" id="PF00534"/>
    </source>
</evidence>
<gene>
    <name evidence="3" type="ORF">BJF93_15210</name>
</gene>
<evidence type="ECO:0008006" key="5">
    <source>
        <dbReference type="Google" id="ProtNLM"/>
    </source>
</evidence>
<reference evidence="3 4" key="1">
    <citation type="submission" date="2016-09" db="EMBL/GenBank/DDBJ databases">
        <title>Rhizobium sp. nov., a novel species isolated from the rice rhizosphere.</title>
        <authorList>
            <person name="Zhao J."/>
            <person name="Zhang X."/>
        </authorList>
    </citation>
    <scope>NUCLEOTIDE SEQUENCE [LARGE SCALE GENOMIC DNA]</scope>
    <source>
        <strain evidence="3 4">1.7048</strain>
    </source>
</reference>
<dbReference type="PANTHER" id="PTHR12526">
    <property type="entry name" value="GLYCOSYLTRANSFERASE"/>
    <property type="match status" value="1"/>
</dbReference>
<feature type="domain" description="Glycosyltransferase subfamily 4-like N-terminal" evidence="2">
    <location>
        <begin position="29"/>
        <end position="196"/>
    </location>
</feature>
<name>A0A1Q9AY00_9HYPH</name>
<dbReference type="Proteomes" id="UP000186364">
    <property type="component" value="Unassembled WGS sequence"/>
</dbReference>